<dbReference type="OrthoDB" id="1932113at2759"/>
<protein>
    <submittedName>
        <fullName evidence="2">Uncharacterized protein</fullName>
    </submittedName>
</protein>
<organism evidence="2 3">
    <name type="scientific">Colocasia esculenta</name>
    <name type="common">Wild taro</name>
    <name type="synonym">Arum esculentum</name>
    <dbReference type="NCBI Taxonomy" id="4460"/>
    <lineage>
        <taxon>Eukaryota</taxon>
        <taxon>Viridiplantae</taxon>
        <taxon>Streptophyta</taxon>
        <taxon>Embryophyta</taxon>
        <taxon>Tracheophyta</taxon>
        <taxon>Spermatophyta</taxon>
        <taxon>Magnoliopsida</taxon>
        <taxon>Liliopsida</taxon>
        <taxon>Araceae</taxon>
        <taxon>Aroideae</taxon>
        <taxon>Colocasieae</taxon>
        <taxon>Colocasia</taxon>
    </lineage>
</organism>
<keyword evidence="3" id="KW-1185">Reference proteome</keyword>
<reference evidence="2" key="1">
    <citation type="submission" date="2017-07" db="EMBL/GenBank/DDBJ databases">
        <title>Taro Niue Genome Assembly and Annotation.</title>
        <authorList>
            <person name="Atibalentja N."/>
            <person name="Keating K."/>
            <person name="Fields C.J."/>
        </authorList>
    </citation>
    <scope>NUCLEOTIDE SEQUENCE</scope>
    <source>
        <strain evidence="2">Niue_2</strain>
        <tissue evidence="2">Leaf</tissue>
    </source>
</reference>
<dbReference type="PANTHER" id="PTHR35277">
    <property type="entry name" value="OS09G0363700 PROTEIN"/>
    <property type="match status" value="1"/>
</dbReference>
<comment type="caution">
    <text evidence="2">The sequence shown here is derived from an EMBL/GenBank/DDBJ whole genome shotgun (WGS) entry which is preliminary data.</text>
</comment>
<feature type="region of interest" description="Disordered" evidence="1">
    <location>
        <begin position="77"/>
        <end position="103"/>
    </location>
</feature>
<dbReference type="AlphaFoldDB" id="A0A843WPY9"/>
<dbReference type="Proteomes" id="UP000652761">
    <property type="component" value="Unassembled WGS sequence"/>
</dbReference>
<evidence type="ECO:0000256" key="1">
    <source>
        <dbReference type="SAM" id="MobiDB-lite"/>
    </source>
</evidence>
<evidence type="ECO:0000313" key="2">
    <source>
        <dbReference type="EMBL" id="MQM12702.1"/>
    </source>
</evidence>
<proteinExistence type="predicted"/>
<dbReference type="EMBL" id="NMUH01005417">
    <property type="protein sequence ID" value="MQM12702.1"/>
    <property type="molecule type" value="Genomic_DNA"/>
</dbReference>
<feature type="compositionally biased region" description="Basic and acidic residues" evidence="1">
    <location>
        <begin position="77"/>
        <end position="91"/>
    </location>
</feature>
<sequence length="161" mass="18259">MRESNANLDGKPILSAEATRFTAANSPLPFLVAPAAELPSWTLWRKPAPTARKRSEKEVKAPNLIERAKEEIEAVMHSREKIHTKETHGMSDDIDENTPLDRVKGPSVFERAKEEIEALVQTIHPKKEPDHRPTQVKEGGFWRSLGEALQRFCSPFARKRD</sequence>
<evidence type="ECO:0000313" key="3">
    <source>
        <dbReference type="Proteomes" id="UP000652761"/>
    </source>
</evidence>
<dbReference type="PANTHER" id="PTHR35277:SF10">
    <property type="entry name" value="OS09G0363700 PROTEIN"/>
    <property type="match status" value="1"/>
</dbReference>
<name>A0A843WPY9_COLES</name>
<accession>A0A843WPY9</accession>
<gene>
    <name evidence="2" type="ORF">Taro_045620</name>
</gene>